<dbReference type="EMBL" id="CP090645">
    <property type="protein sequence ID" value="WFN24024.1"/>
    <property type="molecule type" value="Genomic_DNA"/>
</dbReference>
<sequence>MKSSHKSVRRPYGALDLHQAEQGLSNTSARIDRTIGHTIVQGEVGAGKTVLWEKVLRRTTPTGSVQ</sequence>
<dbReference type="Proteomes" id="UP001220209">
    <property type="component" value="Plasmid unnamed3"/>
</dbReference>
<dbReference type="AlphaFoldDB" id="A0ABD7YG05"/>
<name>A0ABD7YG05_9BURK</name>
<gene>
    <name evidence="1" type="ORF">LXE91_42315</name>
</gene>
<dbReference type="RefSeq" id="WP_143330927.1">
    <property type="nucleotide sequence ID" value="NZ_CABVQO010000033.1"/>
</dbReference>
<reference evidence="1 2" key="1">
    <citation type="submission" date="2021-12" db="EMBL/GenBank/DDBJ databases">
        <title>Genomic and phenotypic characterization of three Burkholderia contaminans isolates recovered from different sources.</title>
        <authorList>
            <person name="Lopez De Volder A."/>
            <person name="Fan Y."/>
            <person name="Nunvar J."/>
            <person name="Herrera T."/>
            <person name="Timp W."/>
            <person name="Degrossi J."/>
        </authorList>
    </citation>
    <scope>NUCLEOTIDE SEQUENCE [LARGE SCALE GENOMIC DNA]</scope>
    <source>
        <strain evidence="1 2">LMG 23361</strain>
        <plasmid evidence="1 2">unnamed3</plasmid>
    </source>
</reference>
<organism evidence="1 2">
    <name type="scientific">Burkholderia contaminans</name>
    <dbReference type="NCBI Taxonomy" id="488447"/>
    <lineage>
        <taxon>Bacteria</taxon>
        <taxon>Pseudomonadati</taxon>
        <taxon>Pseudomonadota</taxon>
        <taxon>Betaproteobacteria</taxon>
        <taxon>Burkholderiales</taxon>
        <taxon>Burkholderiaceae</taxon>
        <taxon>Burkholderia</taxon>
        <taxon>Burkholderia cepacia complex</taxon>
    </lineage>
</organism>
<evidence type="ECO:0000313" key="2">
    <source>
        <dbReference type="Proteomes" id="UP001220209"/>
    </source>
</evidence>
<keyword evidence="1" id="KW-0614">Plasmid</keyword>
<evidence type="ECO:0000313" key="1">
    <source>
        <dbReference type="EMBL" id="WFN24024.1"/>
    </source>
</evidence>
<proteinExistence type="predicted"/>
<protein>
    <recommendedName>
        <fullName evidence="3">AAA family ATPase</fullName>
    </recommendedName>
</protein>
<accession>A0ABD7YG05</accession>
<geneLocation type="plasmid" evidence="1 2">
    <name>unnamed3</name>
</geneLocation>
<evidence type="ECO:0008006" key="3">
    <source>
        <dbReference type="Google" id="ProtNLM"/>
    </source>
</evidence>